<gene>
    <name evidence="1" type="ORF">AYI68_g6817</name>
</gene>
<evidence type="ECO:0008006" key="3">
    <source>
        <dbReference type="Google" id="ProtNLM"/>
    </source>
</evidence>
<sequence length="124" mass="14230">MAVPIRFVYKIVDSPHIDLLLPEQPLSLLDSTDGFIHLSTYEQLLGTLSRFYKNNDFVSILKVDLSLVSEIVKWESPKSAHENESLQRFPHIYGPLKSKYIVGSFKLDRLSKDWNFSTAPPGFF</sequence>
<reference evidence="1 2" key="1">
    <citation type="journal article" date="2016" name="Mol. Biol. Evol.">
        <title>Genome-Wide Survey of Gut Fungi (Harpellales) Reveals the First Horizontally Transferred Ubiquitin Gene from a Mosquito Host.</title>
        <authorList>
            <person name="Wang Y."/>
            <person name="White M.M."/>
            <person name="Kvist S."/>
            <person name="Moncalvo J.M."/>
        </authorList>
    </citation>
    <scope>NUCLEOTIDE SEQUENCE [LARGE SCALE GENOMIC DNA]</scope>
    <source>
        <strain evidence="1 2">ALG-7-W6</strain>
    </source>
</reference>
<keyword evidence="2" id="KW-1185">Reference proteome</keyword>
<name>A0A1R0GQE6_9FUNG</name>
<comment type="caution">
    <text evidence="1">The sequence shown here is derived from an EMBL/GenBank/DDBJ whole genome shotgun (WGS) entry which is preliminary data.</text>
</comment>
<accession>A0A1R0GQE6</accession>
<dbReference type="Gene3D" id="3.20.170.20">
    <property type="entry name" value="Protein of unknown function DUF952"/>
    <property type="match status" value="1"/>
</dbReference>
<protein>
    <recommendedName>
        <fullName evidence="3">DUF952 domain-containing protein</fullName>
    </recommendedName>
</protein>
<proteinExistence type="predicted"/>
<dbReference type="PANTHER" id="PTHR34129">
    <property type="entry name" value="BLR1139 PROTEIN"/>
    <property type="match status" value="1"/>
</dbReference>
<dbReference type="AlphaFoldDB" id="A0A1R0GQE6"/>
<dbReference type="SUPFAM" id="SSF56399">
    <property type="entry name" value="ADP-ribosylation"/>
    <property type="match status" value="1"/>
</dbReference>
<dbReference type="OrthoDB" id="3335358at2759"/>
<evidence type="ECO:0000313" key="1">
    <source>
        <dbReference type="EMBL" id="OLY79121.1"/>
    </source>
</evidence>
<dbReference type="PANTHER" id="PTHR34129:SF1">
    <property type="entry name" value="DUF952 DOMAIN-CONTAINING PROTEIN"/>
    <property type="match status" value="1"/>
</dbReference>
<dbReference type="Pfam" id="PF06108">
    <property type="entry name" value="DUF952"/>
    <property type="match status" value="1"/>
</dbReference>
<dbReference type="InterPro" id="IPR009297">
    <property type="entry name" value="DUF952"/>
</dbReference>
<dbReference type="Proteomes" id="UP000187455">
    <property type="component" value="Unassembled WGS sequence"/>
</dbReference>
<organism evidence="1 2">
    <name type="scientific">Smittium mucronatum</name>
    <dbReference type="NCBI Taxonomy" id="133383"/>
    <lineage>
        <taxon>Eukaryota</taxon>
        <taxon>Fungi</taxon>
        <taxon>Fungi incertae sedis</taxon>
        <taxon>Zoopagomycota</taxon>
        <taxon>Kickxellomycotina</taxon>
        <taxon>Harpellomycetes</taxon>
        <taxon>Harpellales</taxon>
        <taxon>Legeriomycetaceae</taxon>
        <taxon>Smittium</taxon>
    </lineage>
</organism>
<dbReference type="EMBL" id="LSSL01004939">
    <property type="protein sequence ID" value="OLY79121.1"/>
    <property type="molecule type" value="Genomic_DNA"/>
</dbReference>
<evidence type="ECO:0000313" key="2">
    <source>
        <dbReference type="Proteomes" id="UP000187455"/>
    </source>
</evidence>
<dbReference type="STRING" id="133383.A0A1R0GQE6"/>